<dbReference type="InterPro" id="IPR036389">
    <property type="entry name" value="RNase_III_sf"/>
</dbReference>
<dbReference type="SUPFAM" id="SSF69065">
    <property type="entry name" value="RNase III domain-like"/>
    <property type="match status" value="1"/>
</dbReference>
<keyword evidence="4 6" id="KW-0255">Endonuclease</keyword>
<comment type="cofactor">
    <cofactor evidence="6">
        <name>Mg(2+)</name>
        <dbReference type="ChEBI" id="CHEBI:18420"/>
    </cofactor>
</comment>
<evidence type="ECO:0000313" key="9">
    <source>
        <dbReference type="Proteomes" id="UP000002217"/>
    </source>
</evidence>
<dbReference type="GO" id="GO:0004525">
    <property type="term" value="F:ribonuclease III activity"/>
    <property type="evidence" value="ECO:0007669"/>
    <property type="project" value="InterPro"/>
</dbReference>
<protein>
    <recommendedName>
        <fullName evidence="6">Mini-ribonuclease 3</fullName>
        <shortName evidence="6">Mini-3</shortName>
        <shortName evidence="6">Mini-RNase 3</shortName>
        <ecNumber evidence="6">3.1.26.-</ecNumber>
    </recommendedName>
    <alternativeName>
        <fullName evidence="6">Mini-RNase III</fullName>
        <shortName evidence="6">Mini-III</shortName>
    </alternativeName>
</protein>
<dbReference type="AlphaFoldDB" id="C8W3W5"/>
<evidence type="ECO:0000259" key="7">
    <source>
        <dbReference type="SMART" id="SM00535"/>
    </source>
</evidence>
<keyword evidence="3 6" id="KW-0540">Nuclease</keyword>
<dbReference type="RefSeq" id="WP_015755940.1">
    <property type="nucleotide sequence ID" value="NC_013216.1"/>
</dbReference>
<dbReference type="GO" id="GO:0005737">
    <property type="term" value="C:cytoplasm"/>
    <property type="evidence" value="ECO:0007669"/>
    <property type="project" value="UniProtKB-SubCell"/>
</dbReference>
<dbReference type="HOGENOM" id="CLU_091169_2_1_9"/>
<evidence type="ECO:0000256" key="2">
    <source>
        <dbReference type="ARBA" id="ARBA00022552"/>
    </source>
</evidence>
<comment type="similarity">
    <text evidence="6">Belongs to the MrnC RNase family.</text>
</comment>
<keyword evidence="6" id="KW-0963">Cytoplasm</keyword>
<dbReference type="EC" id="3.1.26.-" evidence="6"/>
<dbReference type="InterPro" id="IPR008226">
    <property type="entry name" value="Mini3_fam"/>
</dbReference>
<reference evidence="8 9" key="1">
    <citation type="journal article" date="2009" name="Stand. Genomic Sci.">
        <title>Complete genome sequence of Desulfotomaculum acetoxidans type strain (5575).</title>
        <authorList>
            <person name="Spring S."/>
            <person name="Lapidus A."/>
            <person name="Schroder M."/>
            <person name="Gleim D."/>
            <person name="Sims D."/>
            <person name="Meincke L."/>
            <person name="Glavina Del Rio T."/>
            <person name="Tice H."/>
            <person name="Copeland A."/>
            <person name="Cheng J.F."/>
            <person name="Lucas S."/>
            <person name="Chen F."/>
            <person name="Nolan M."/>
            <person name="Bruce D."/>
            <person name="Goodwin L."/>
            <person name="Pitluck S."/>
            <person name="Ivanova N."/>
            <person name="Mavromatis K."/>
            <person name="Mikhailova N."/>
            <person name="Pati A."/>
            <person name="Chen A."/>
            <person name="Palaniappan K."/>
            <person name="Land M."/>
            <person name="Hauser L."/>
            <person name="Chang Y.J."/>
            <person name="Jeffries C.D."/>
            <person name="Chain P."/>
            <person name="Saunders E."/>
            <person name="Brettin T."/>
            <person name="Detter J.C."/>
            <person name="Goker M."/>
            <person name="Bristow J."/>
            <person name="Eisen J.A."/>
            <person name="Markowitz V."/>
            <person name="Hugenholtz P."/>
            <person name="Kyrpides N.C."/>
            <person name="Klenk H.P."/>
            <person name="Han C."/>
        </authorList>
    </citation>
    <scope>NUCLEOTIDE SEQUENCE [LARGE SCALE GENOMIC DNA]</scope>
    <source>
        <strain evidence="9">ATCC 49208 / DSM 771 / VKM B-1644</strain>
    </source>
</reference>
<comment type="subunit">
    <text evidence="6">Homodimer.</text>
</comment>
<evidence type="ECO:0000256" key="5">
    <source>
        <dbReference type="ARBA" id="ARBA00022801"/>
    </source>
</evidence>
<keyword evidence="5 6" id="KW-0378">Hydrolase</keyword>
<dbReference type="PANTHER" id="PTHR34276">
    <property type="entry name" value="MINI-RIBONUCLEASE 3"/>
    <property type="match status" value="1"/>
</dbReference>
<dbReference type="HAMAP" id="MF_01468">
    <property type="entry name" value="RNase_Mini_III"/>
    <property type="match status" value="1"/>
</dbReference>
<dbReference type="PANTHER" id="PTHR34276:SF1">
    <property type="entry name" value="MINI-RIBONUCLEASE 3"/>
    <property type="match status" value="1"/>
</dbReference>
<dbReference type="OrthoDB" id="46571at2"/>
<evidence type="ECO:0000313" key="8">
    <source>
        <dbReference type="EMBL" id="ACV61219.1"/>
    </source>
</evidence>
<dbReference type="KEGG" id="dae:Dtox_0266"/>
<gene>
    <name evidence="6" type="primary">mrnC</name>
    <name evidence="8" type="ordered locus">Dtox_0266</name>
</gene>
<comment type="subcellular location">
    <subcellularLocation>
        <location evidence="6">Cytoplasm</location>
    </subcellularLocation>
</comment>
<dbReference type="Gene3D" id="1.10.1520.10">
    <property type="entry name" value="Ribonuclease III domain"/>
    <property type="match status" value="1"/>
</dbReference>
<keyword evidence="6" id="KW-0460">Magnesium</keyword>
<dbReference type="STRING" id="485916.Dtox_0266"/>
<keyword evidence="6" id="KW-0694">RNA-binding</keyword>
<feature type="active site" evidence="6">
    <location>
        <position position="33"/>
    </location>
</feature>
<keyword evidence="9" id="KW-1185">Reference proteome</keyword>
<dbReference type="CDD" id="cd00593">
    <property type="entry name" value="RIBOc"/>
    <property type="match status" value="1"/>
</dbReference>
<dbReference type="InterPro" id="IPR000999">
    <property type="entry name" value="RNase_III_dom"/>
</dbReference>
<sequence>MTFEKLNGNIADKRQSSERPELLPSLVLAYLGDAVYELAVREYLIRKGLCTVHKLHRSAVHYVRASAQAGVLHNLETILQNDELDVIRRGRNAKPGHCPKGVSQEEYGYSTALESLIGYLYLRGDFSRLSELLEKVFSVIDKP</sequence>
<keyword evidence="1 6" id="KW-0690">Ribosome biogenesis</keyword>
<proteinExistence type="inferred from homology"/>
<dbReference type="EMBL" id="CP001720">
    <property type="protein sequence ID" value="ACV61219.1"/>
    <property type="molecule type" value="Genomic_DNA"/>
</dbReference>
<keyword evidence="6" id="KW-0699">rRNA-binding</keyword>
<dbReference type="PIRSF" id="PIRSF005520">
    <property type="entry name" value="UCP005520"/>
    <property type="match status" value="1"/>
</dbReference>
<dbReference type="eggNOG" id="COG1939">
    <property type="taxonomic scope" value="Bacteria"/>
</dbReference>
<accession>C8W3W5</accession>
<comment type="function">
    <text evidence="6">Involved in correct processing of both the 5' and 3' ends of 23S rRNA precursor. Processes 30S rRNA precursor transcript even in absence of ribonuclease 3 (Rnc); Rnc processes 30S rRNA into smaller rRNA precursors.</text>
</comment>
<name>C8W3W5_DESAS</name>
<dbReference type="GO" id="GO:0006364">
    <property type="term" value="P:rRNA processing"/>
    <property type="evidence" value="ECO:0007669"/>
    <property type="project" value="UniProtKB-UniRule"/>
</dbReference>
<keyword evidence="2 6" id="KW-0698">rRNA processing</keyword>
<dbReference type="Proteomes" id="UP000002217">
    <property type="component" value="Chromosome"/>
</dbReference>
<evidence type="ECO:0000256" key="6">
    <source>
        <dbReference type="HAMAP-Rule" id="MF_01468"/>
    </source>
</evidence>
<dbReference type="SMART" id="SM00535">
    <property type="entry name" value="RIBOc"/>
    <property type="match status" value="1"/>
</dbReference>
<feature type="domain" description="RNase III" evidence="7">
    <location>
        <begin position="4"/>
        <end position="142"/>
    </location>
</feature>
<dbReference type="GO" id="GO:0019843">
    <property type="term" value="F:rRNA binding"/>
    <property type="evidence" value="ECO:0007669"/>
    <property type="project" value="UniProtKB-UniRule"/>
</dbReference>
<evidence type="ECO:0000256" key="3">
    <source>
        <dbReference type="ARBA" id="ARBA00022722"/>
    </source>
</evidence>
<dbReference type="Pfam" id="PF00636">
    <property type="entry name" value="Ribonuclease_3"/>
    <property type="match status" value="1"/>
</dbReference>
<evidence type="ECO:0000256" key="4">
    <source>
        <dbReference type="ARBA" id="ARBA00022759"/>
    </source>
</evidence>
<evidence type="ECO:0000256" key="1">
    <source>
        <dbReference type="ARBA" id="ARBA00022517"/>
    </source>
</evidence>
<organism evidence="8 9">
    <name type="scientific">Desulfofarcimen acetoxidans (strain ATCC 49208 / DSM 771 / KCTC 5769 / VKM B-1644 / 5575)</name>
    <name type="common">Desulfotomaculum acetoxidans</name>
    <dbReference type="NCBI Taxonomy" id="485916"/>
    <lineage>
        <taxon>Bacteria</taxon>
        <taxon>Bacillati</taxon>
        <taxon>Bacillota</taxon>
        <taxon>Clostridia</taxon>
        <taxon>Eubacteriales</taxon>
        <taxon>Peptococcaceae</taxon>
        <taxon>Desulfofarcimen</taxon>
    </lineage>
</organism>